<evidence type="ECO:0000313" key="1">
    <source>
        <dbReference type="EMBL" id="PSS05428.1"/>
    </source>
</evidence>
<protein>
    <submittedName>
        <fullName evidence="1">Uncharacterized protein</fullName>
    </submittedName>
</protein>
<dbReference type="OrthoDB" id="2804200at2759"/>
<organism evidence="1 2">
    <name type="scientific">Hermanssonia centrifuga</name>
    <dbReference type="NCBI Taxonomy" id="98765"/>
    <lineage>
        <taxon>Eukaryota</taxon>
        <taxon>Fungi</taxon>
        <taxon>Dikarya</taxon>
        <taxon>Basidiomycota</taxon>
        <taxon>Agaricomycotina</taxon>
        <taxon>Agaricomycetes</taxon>
        <taxon>Polyporales</taxon>
        <taxon>Meruliaceae</taxon>
        <taxon>Hermanssonia</taxon>
    </lineage>
</organism>
<reference evidence="1 2" key="1">
    <citation type="submission" date="2018-02" db="EMBL/GenBank/DDBJ databases">
        <title>Genome sequence of the basidiomycete white-rot fungus Phlebia centrifuga.</title>
        <authorList>
            <person name="Granchi Z."/>
            <person name="Peng M."/>
            <person name="de Vries R.P."/>
            <person name="Hilden K."/>
            <person name="Makela M.R."/>
            <person name="Grigoriev I."/>
            <person name="Riley R."/>
        </authorList>
    </citation>
    <scope>NUCLEOTIDE SEQUENCE [LARGE SCALE GENOMIC DNA]</scope>
    <source>
        <strain evidence="1 2">FBCC195</strain>
    </source>
</reference>
<dbReference type="PANTHER" id="PTHR33266">
    <property type="entry name" value="CHROMOSOME 15, WHOLE GENOME SHOTGUN SEQUENCE"/>
    <property type="match status" value="1"/>
</dbReference>
<name>A0A2R6QBB4_9APHY</name>
<gene>
    <name evidence="1" type="ORF">PHLCEN_2v3852</name>
</gene>
<sequence length="121" mass="13723">MKSWKGSFRGSSADNLHEILKAYTKKPGNEYYARYVSIVQSSGTGKSRMNDELAKDIVYMSVNLSRGDSHTSTYPPADNQTREFLFQPICSTSNREEIELQGQALLYGLLVVTQRYLMTLE</sequence>
<dbReference type="PANTHER" id="PTHR33266:SF1">
    <property type="entry name" value="F-BOX DOMAIN-CONTAINING PROTEIN"/>
    <property type="match status" value="1"/>
</dbReference>
<accession>A0A2R6QBB4</accession>
<dbReference type="EMBL" id="MLYV02000372">
    <property type="protein sequence ID" value="PSS05428.1"/>
    <property type="molecule type" value="Genomic_DNA"/>
</dbReference>
<dbReference type="Proteomes" id="UP000186601">
    <property type="component" value="Unassembled WGS sequence"/>
</dbReference>
<proteinExistence type="predicted"/>
<comment type="caution">
    <text evidence="1">The sequence shown here is derived from an EMBL/GenBank/DDBJ whole genome shotgun (WGS) entry which is preliminary data.</text>
</comment>
<evidence type="ECO:0000313" key="2">
    <source>
        <dbReference type="Proteomes" id="UP000186601"/>
    </source>
</evidence>
<dbReference type="AlphaFoldDB" id="A0A2R6QBB4"/>
<keyword evidence="2" id="KW-1185">Reference proteome</keyword>
<dbReference type="STRING" id="98765.A0A2R6QBB4"/>